<evidence type="ECO:0000256" key="6">
    <source>
        <dbReference type="ARBA" id="ARBA00022801"/>
    </source>
</evidence>
<dbReference type="NCBIfam" id="TIGR00587">
    <property type="entry name" value="nfo"/>
    <property type="match status" value="1"/>
</dbReference>
<feature type="binding site" evidence="9">
    <location>
        <position position="147"/>
    </location>
    <ligand>
        <name>Zn(2+)</name>
        <dbReference type="ChEBI" id="CHEBI:29105"/>
        <label>1</label>
    </ligand>
</feature>
<dbReference type="PANTHER" id="PTHR21445:SF0">
    <property type="entry name" value="APURINIC-APYRIMIDINIC ENDONUCLEASE"/>
    <property type="match status" value="1"/>
</dbReference>
<evidence type="ECO:0000256" key="4">
    <source>
        <dbReference type="ARBA" id="ARBA00022759"/>
    </source>
</evidence>
<dbReference type="OrthoDB" id="9805666at2"/>
<dbReference type="SMART" id="SM00518">
    <property type="entry name" value="AP2Ec"/>
    <property type="match status" value="1"/>
</dbReference>
<dbReference type="NCBIfam" id="NF002199">
    <property type="entry name" value="PRK01060.1-4"/>
    <property type="match status" value="1"/>
</dbReference>
<feature type="domain" description="Xylose isomerase-like TIM barrel" evidence="10">
    <location>
        <begin position="23"/>
        <end position="278"/>
    </location>
</feature>
<dbReference type="AlphaFoldDB" id="A0A5C1QI99"/>
<dbReference type="KEGG" id="sper:EW093_15130"/>
<dbReference type="PANTHER" id="PTHR21445">
    <property type="entry name" value="ENDONUCLEASE IV ENDODEOXYRIBONUCLEASE IV"/>
    <property type="match status" value="1"/>
</dbReference>
<keyword evidence="2 9" id="KW-0540">Nuclease</keyword>
<dbReference type="PROSITE" id="PS00730">
    <property type="entry name" value="AP_NUCLEASE_F2_2"/>
    <property type="match status" value="1"/>
</dbReference>
<dbReference type="GO" id="GO:0008270">
    <property type="term" value="F:zinc ion binding"/>
    <property type="evidence" value="ECO:0007669"/>
    <property type="project" value="UniProtKB-UniRule"/>
</dbReference>
<dbReference type="Proteomes" id="UP000323824">
    <property type="component" value="Chromosome"/>
</dbReference>
<dbReference type="Gene3D" id="3.20.20.150">
    <property type="entry name" value="Divalent-metal-dependent TIM barrel enzymes"/>
    <property type="match status" value="1"/>
</dbReference>
<feature type="binding site" evidence="9">
    <location>
        <position position="111"/>
    </location>
    <ligand>
        <name>Zn(2+)</name>
        <dbReference type="ChEBI" id="CHEBI:29105"/>
        <label>1</label>
    </ligand>
</feature>
<feature type="binding site" evidence="9">
    <location>
        <position position="231"/>
    </location>
    <ligand>
        <name>Zn(2+)</name>
        <dbReference type="ChEBI" id="CHEBI:29105"/>
        <label>3</label>
    </ligand>
</feature>
<organism evidence="11 12">
    <name type="scientific">Thiospirochaeta perfilievii</name>
    <dbReference type="NCBI Taxonomy" id="252967"/>
    <lineage>
        <taxon>Bacteria</taxon>
        <taxon>Pseudomonadati</taxon>
        <taxon>Spirochaetota</taxon>
        <taxon>Spirochaetia</taxon>
        <taxon>Spirochaetales</taxon>
        <taxon>Spirochaetaceae</taxon>
        <taxon>Thiospirochaeta</taxon>
    </lineage>
</organism>
<accession>A0A5C1QI99</accession>
<gene>
    <name evidence="9" type="primary">nfo</name>
    <name evidence="11" type="ORF">EW093_15130</name>
</gene>
<comment type="cofactor">
    <cofactor evidence="9">
        <name>Zn(2+)</name>
        <dbReference type="ChEBI" id="CHEBI:29105"/>
    </cofactor>
    <text evidence="9">Binds 3 Zn(2+) ions.</text>
</comment>
<reference evidence="11 12" key="1">
    <citation type="submission" date="2019-02" db="EMBL/GenBank/DDBJ databases">
        <authorList>
            <person name="Fomenkov A."/>
            <person name="Dubinina G."/>
            <person name="Grabovich M."/>
            <person name="Vincze T."/>
            <person name="Roberts R.J."/>
        </authorList>
    </citation>
    <scope>NUCLEOTIDE SEQUENCE [LARGE SCALE GENOMIC DNA]</scope>
    <source>
        <strain evidence="11 12">P</strain>
    </source>
</reference>
<sequence>MNMKYIGAHVSASGGVENAPLNANKIGAKGFALFTKNQRQWEAKELTKESIDQFKKYMEEFGYNASHVLPHGSYLINLGNPDPLKREKSLNSLIGEMKRCYSLGLDRLNIHPGSHLKGYSEDECLKIIAQQVNKALGETTGVSIVLENTAGQGTNLGYKFEHIKQIIDLVEDKSRIGFCLDTCHAFVAGYDIRTEDEYNKTMDELESKIGFKYLMGVHVNDSKAELGSKKDRHHSIGEGFIGIDAFKFLMQDDRFNKVPMVLETIDDTIWDKEIEILNSFI</sequence>
<dbReference type="GO" id="GO:0003906">
    <property type="term" value="F:DNA-(apurinic or apyrimidinic site) endonuclease activity"/>
    <property type="evidence" value="ECO:0007669"/>
    <property type="project" value="TreeGrafter"/>
</dbReference>
<dbReference type="FunFam" id="3.20.20.150:FF:000001">
    <property type="entry name" value="Probable endonuclease 4"/>
    <property type="match status" value="1"/>
</dbReference>
<keyword evidence="12" id="KW-1185">Reference proteome</keyword>
<dbReference type="InterPro" id="IPR018246">
    <property type="entry name" value="AP_endonuc_F2_Zn_BS"/>
</dbReference>
<feature type="binding site" evidence="9">
    <location>
        <position position="147"/>
    </location>
    <ligand>
        <name>Zn(2+)</name>
        <dbReference type="ChEBI" id="CHEBI:29105"/>
        <label>2</label>
    </ligand>
</feature>
<dbReference type="GO" id="GO:0008081">
    <property type="term" value="F:phosphoric diester hydrolase activity"/>
    <property type="evidence" value="ECO:0007669"/>
    <property type="project" value="TreeGrafter"/>
</dbReference>
<feature type="binding site" evidence="9">
    <location>
        <position position="184"/>
    </location>
    <ligand>
        <name>Zn(2+)</name>
        <dbReference type="ChEBI" id="CHEBI:29105"/>
        <label>3</label>
    </ligand>
</feature>
<protein>
    <recommendedName>
        <fullName evidence="9">Probable endonuclease 4</fullName>
        <ecNumber evidence="9">3.1.21.2</ecNumber>
    </recommendedName>
    <alternativeName>
        <fullName evidence="9">Endodeoxyribonuclease IV</fullName>
    </alternativeName>
    <alternativeName>
        <fullName evidence="9">Endonuclease IV</fullName>
    </alternativeName>
</protein>
<keyword evidence="7 9" id="KW-0862">Zinc</keyword>
<evidence type="ECO:0000256" key="1">
    <source>
        <dbReference type="ARBA" id="ARBA00005340"/>
    </source>
</evidence>
<comment type="similarity">
    <text evidence="1 9">Belongs to the AP endonuclease 2 family.</text>
</comment>
<feature type="binding site" evidence="9">
    <location>
        <position position="233"/>
    </location>
    <ligand>
        <name>Zn(2+)</name>
        <dbReference type="ChEBI" id="CHEBI:29105"/>
        <label>3</label>
    </ligand>
</feature>
<evidence type="ECO:0000256" key="8">
    <source>
        <dbReference type="ARBA" id="ARBA00023204"/>
    </source>
</evidence>
<dbReference type="InterPro" id="IPR001719">
    <property type="entry name" value="AP_endonuc_2"/>
</dbReference>
<feature type="binding site" evidence="9">
    <location>
        <position position="218"/>
    </location>
    <ligand>
        <name>Zn(2+)</name>
        <dbReference type="ChEBI" id="CHEBI:29105"/>
        <label>2</label>
    </ligand>
</feature>
<name>A0A5C1QI99_9SPIO</name>
<dbReference type="GO" id="GO:0006284">
    <property type="term" value="P:base-excision repair"/>
    <property type="evidence" value="ECO:0007669"/>
    <property type="project" value="TreeGrafter"/>
</dbReference>
<reference evidence="11 12" key="2">
    <citation type="submission" date="2019-09" db="EMBL/GenBank/DDBJ databases">
        <title>Complete Genome Sequence and Methylome Analysis of free living Spirochaetas.</title>
        <authorList>
            <person name="Leshcheva N."/>
            <person name="Mikheeva N."/>
        </authorList>
    </citation>
    <scope>NUCLEOTIDE SEQUENCE [LARGE SCALE GENOMIC DNA]</scope>
    <source>
        <strain evidence="11 12">P</strain>
    </source>
</reference>
<evidence type="ECO:0000256" key="2">
    <source>
        <dbReference type="ARBA" id="ARBA00022722"/>
    </source>
</evidence>
<keyword evidence="4 9" id="KW-0255">Endonuclease</keyword>
<keyword evidence="6 9" id="KW-0378">Hydrolase</keyword>
<dbReference type="Pfam" id="PF01261">
    <property type="entry name" value="AP_endonuc_2"/>
    <property type="match status" value="1"/>
</dbReference>
<keyword evidence="3 9" id="KW-0479">Metal-binding</keyword>
<evidence type="ECO:0000256" key="9">
    <source>
        <dbReference type="HAMAP-Rule" id="MF_00152"/>
    </source>
</evidence>
<dbReference type="SUPFAM" id="SSF51658">
    <property type="entry name" value="Xylose isomerase-like"/>
    <property type="match status" value="1"/>
</dbReference>
<proteinExistence type="inferred from homology"/>
<feature type="binding site" evidence="9">
    <location>
        <position position="71"/>
    </location>
    <ligand>
        <name>Zn(2+)</name>
        <dbReference type="ChEBI" id="CHEBI:29105"/>
        <label>1</label>
    </ligand>
</feature>
<feature type="binding site" evidence="9">
    <location>
        <position position="181"/>
    </location>
    <ligand>
        <name>Zn(2+)</name>
        <dbReference type="ChEBI" id="CHEBI:29105"/>
        <label>2</label>
    </ligand>
</feature>
<comment type="function">
    <text evidence="9">Endonuclease IV plays a role in DNA repair. It cleaves phosphodiester bonds at apurinic or apyrimidinic (AP) sites, generating a 3'-hydroxyl group and a 5'-terminal sugar phosphate.</text>
</comment>
<keyword evidence="5 9" id="KW-0227">DNA damage</keyword>
<feature type="binding site" evidence="9">
    <location>
        <position position="263"/>
    </location>
    <ligand>
        <name>Zn(2+)</name>
        <dbReference type="ChEBI" id="CHEBI:29105"/>
        <label>2</label>
    </ligand>
</feature>
<evidence type="ECO:0000256" key="7">
    <source>
        <dbReference type="ARBA" id="ARBA00022833"/>
    </source>
</evidence>
<evidence type="ECO:0000256" key="3">
    <source>
        <dbReference type="ARBA" id="ARBA00022723"/>
    </source>
</evidence>
<dbReference type="GO" id="GO:0008833">
    <property type="term" value="F:deoxyribonuclease IV (phage-T4-induced) activity"/>
    <property type="evidence" value="ECO:0007669"/>
    <property type="project" value="UniProtKB-UniRule"/>
</dbReference>
<keyword evidence="8 9" id="KW-0234">DNA repair</keyword>
<dbReference type="HAMAP" id="MF_00152">
    <property type="entry name" value="Nfo"/>
    <property type="match status" value="1"/>
</dbReference>
<dbReference type="InterPro" id="IPR013022">
    <property type="entry name" value="Xyl_isomerase-like_TIM-brl"/>
</dbReference>
<evidence type="ECO:0000313" key="12">
    <source>
        <dbReference type="Proteomes" id="UP000323824"/>
    </source>
</evidence>
<dbReference type="InterPro" id="IPR036237">
    <property type="entry name" value="Xyl_isomerase-like_sf"/>
</dbReference>
<dbReference type="EC" id="3.1.21.2" evidence="9"/>
<dbReference type="EMBL" id="CP035807">
    <property type="protein sequence ID" value="QEN05972.1"/>
    <property type="molecule type" value="Genomic_DNA"/>
</dbReference>
<evidence type="ECO:0000259" key="10">
    <source>
        <dbReference type="Pfam" id="PF01261"/>
    </source>
</evidence>
<evidence type="ECO:0000256" key="5">
    <source>
        <dbReference type="ARBA" id="ARBA00022763"/>
    </source>
</evidence>
<dbReference type="GO" id="GO:0003677">
    <property type="term" value="F:DNA binding"/>
    <property type="evidence" value="ECO:0007669"/>
    <property type="project" value="InterPro"/>
</dbReference>
<comment type="catalytic activity">
    <reaction evidence="9">
        <text>Endonucleolytic cleavage to 5'-phosphooligonucleotide end-products.</text>
        <dbReference type="EC" id="3.1.21.2"/>
    </reaction>
</comment>
<dbReference type="PROSITE" id="PS51432">
    <property type="entry name" value="AP_NUCLEASE_F2_4"/>
    <property type="match status" value="1"/>
</dbReference>
<dbReference type="PROSITE" id="PS00731">
    <property type="entry name" value="AP_NUCLEASE_F2_3"/>
    <property type="match status" value="1"/>
</dbReference>
<dbReference type="CDD" id="cd00019">
    <property type="entry name" value="AP2Ec"/>
    <property type="match status" value="1"/>
</dbReference>
<evidence type="ECO:0000313" key="11">
    <source>
        <dbReference type="EMBL" id="QEN05972.1"/>
    </source>
</evidence>
<dbReference type="PROSITE" id="PS00729">
    <property type="entry name" value="AP_NUCLEASE_F2_1"/>
    <property type="match status" value="1"/>
</dbReference>